<proteinExistence type="predicted"/>
<feature type="transmembrane region" description="Helical" evidence="6">
    <location>
        <begin position="253"/>
        <end position="274"/>
    </location>
</feature>
<feature type="transmembrane region" description="Helical" evidence="6">
    <location>
        <begin position="12"/>
        <end position="37"/>
    </location>
</feature>
<dbReference type="InterPro" id="IPR020846">
    <property type="entry name" value="MFS_dom"/>
</dbReference>
<dbReference type="EMBL" id="LTBA01000068">
    <property type="protein sequence ID" value="KYH30533.1"/>
    <property type="molecule type" value="Genomic_DNA"/>
</dbReference>
<feature type="transmembrane region" description="Helical" evidence="6">
    <location>
        <begin position="222"/>
        <end position="241"/>
    </location>
</feature>
<comment type="caution">
    <text evidence="8">The sequence shown here is derived from an EMBL/GenBank/DDBJ whole genome shotgun (WGS) entry which is preliminary data.</text>
</comment>
<keyword evidence="5 6" id="KW-0472">Membrane</keyword>
<organism evidence="8 9">
    <name type="scientific">Clostridium tepidiprofundi DSM 19306</name>
    <dbReference type="NCBI Taxonomy" id="1121338"/>
    <lineage>
        <taxon>Bacteria</taxon>
        <taxon>Bacillati</taxon>
        <taxon>Bacillota</taxon>
        <taxon>Clostridia</taxon>
        <taxon>Eubacteriales</taxon>
        <taxon>Clostridiaceae</taxon>
        <taxon>Clostridium</taxon>
    </lineage>
</organism>
<dbReference type="InterPro" id="IPR005829">
    <property type="entry name" value="Sugar_transporter_CS"/>
</dbReference>
<feature type="transmembrane region" description="Helical" evidence="6">
    <location>
        <begin position="308"/>
        <end position="329"/>
    </location>
</feature>
<dbReference type="PROSITE" id="PS00216">
    <property type="entry name" value="SUGAR_TRANSPORT_1"/>
    <property type="match status" value="1"/>
</dbReference>
<dbReference type="InterPro" id="IPR011701">
    <property type="entry name" value="MFS"/>
</dbReference>
<feature type="transmembrane region" description="Helical" evidence="6">
    <location>
        <begin position="78"/>
        <end position="96"/>
    </location>
</feature>
<dbReference type="Gene3D" id="1.20.1250.20">
    <property type="entry name" value="MFS general substrate transporter like domains"/>
    <property type="match status" value="1"/>
</dbReference>
<evidence type="ECO:0000256" key="5">
    <source>
        <dbReference type="ARBA" id="ARBA00023136"/>
    </source>
</evidence>
<dbReference type="GO" id="GO:0022857">
    <property type="term" value="F:transmembrane transporter activity"/>
    <property type="evidence" value="ECO:0007669"/>
    <property type="project" value="InterPro"/>
</dbReference>
<dbReference type="InterPro" id="IPR053160">
    <property type="entry name" value="MFS_DHA3_Transporter"/>
</dbReference>
<keyword evidence="4 6" id="KW-1133">Transmembrane helix</keyword>
<gene>
    <name evidence="8" type="ORF">CLTEP_25980</name>
</gene>
<sequence>MKNIKRNKITNIAIFYTIVMGLFQFSDKMFGVSYMLVLNDQGLSVRMIGFLVGFQEFVLLIVDYPSGVISDYIGRKKVAGISLILYGVGLLIFAISSNIPSYFLAFALLAISMAMFSGSPQSWFYDTMVKLDVLSEREKLMPKMSGVVSGFSIVSTFIATWLIYKSIFWPLYLGAIVSVISGLAFLFVFEDNKGKLENDNIISVIKEFTKSFFSDGRMRSMVVFEMMNYTSYSVFILVWQLCLMNKYNLEEKYVTFVFIALMFALMVGNFLSGLVLKITSLFNTTYFGKGLIVFSLVILLVFDNMWFTIASFILFDIGLSISGTTISIWKNDYISSNNRATYYSAISSVQSIFSIVVTVLIGILVNKIGYSIAWIIAIVFEIGSILGLAYFIRIYSNMKEIEYY</sequence>
<accession>A0A151ASI0</accession>
<feature type="transmembrane region" description="Helical" evidence="6">
    <location>
        <begin position="371"/>
        <end position="392"/>
    </location>
</feature>
<dbReference type="Proteomes" id="UP000075531">
    <property type="component" value="Unassembled WGS sequence"/>
</dbReference>
<evidence type="ECO:0000313" key="9">
    <source>
        <dbReference type="Proteomes" id="UP000075531"/>
    </source>
</evidence>
<feature type="transmembrane region" description="Helical" evidence="6">
    <location>
        <begin position="170"/>
        <end position="189"/>
    </location>
</feature>
<dbReference type="PANTHER" id="PTHR23530">
    <property type="entry name" value="TRANSPORT PROTEIN-RELATED"/>
    <property type="match status" value="1"/>
</dbReference>
<keyword evidence="9" id="KW-1185">Reference proteome</keyword>
<dbReference type="STRING" id="1121338.CLTEP_25980"/>
<feature type="transmembrane region" description="Helical" evidence="6">
    <location>
        <begin position="341"/>
        <end position="365"/>
    </location>
</feature>
<dbReference type="PATRIC" id="fig|1121338.3.peg.2700"/>
<feature type="domain" description="Major facilitator superfamily (MFS) profile" evidence="7">
    <location>
        <begin position="12"/>
        <end position="399"/>
    </location>
</feature>
<dbReference type="SUPFAM" id="SSF103473">
    <property type="entry name" value="MFS general substrate transporter"/>
    <property type="match status" value="1"/>
</dbReference>
<feature type="transmembrane region" description="Helical" evidence="6">
    <location>
        <begin position="146"/>
        <end position="164"/>
    </location>
</feature>
<dbReference type="InterPro" id="IPR036259">
    <property type="entry name" value="MFS_trans_sf"/>
</dbReference>
<dbReference type="Pfam" id="PF07690">
    <property type="entry name" value="MFS_1"/>
    <property type="match status" value="1"/>
</dbReference>
<protein>
    <submittedName>
        <fullName evidence="8">Major facilitator superfamily protein</fullName>
    </submittedName>
</protein>
<evidence type="ECO:0000259" key="7">
    <source>
        <dbReference type="PROSITE" id="PS50850"/>
    </source>
</evidence>
<evidence type="ECO:0000256" key="1">
    <source>
        <dbReference type="ARBA" id="ARBA00004651"/>
    </source>
</evidence>
<keyword evidence="3 6" id="KW-0812">Transmembrane</keyword>
<reference evidence="8 9" key="1">
    <citation type="submission" date="2016-02" db="EMBL/GenBank/DDBJ databases">
        <title>Genome sequence of Clostridium tepidiprofundi DSM 19306.</title>
        <authorList>
            <person name="Poehlein A."/>
            <person name="Daniel R."/>
        </authorList>
    </citation>
    <scope>NUCLEOTIDE SEQUENCE [LARGE SCALE GENOMIC DNA]</scope>
    <source>
        <strain evidence="8 9">DSM 19306</strain>
    </source>
</reference>
<comment type="subcellular location">
    <subcellularLocation>
        <location evidence="1">Cell membrane</location>
        <topology evidence="1">Multi-pass membrane protein</topology>
    </subcellularLocation>
</comment>
<evidence type="ECO:0000256" key="4">
    <source>
        <dbReference type="ARBA" id="ARBA00022989"/>
    </source>
</evidence>
<evidence type="ECO:0000256" key="2">
    <source>
        <dbReference type="ARBA" id="ARBA00022448"/>
    </source>
</evidence>
<evidence type="ECO:0000256" key="6">
    <source>
        <dbReference type="SAM" id="Phobius"/>
    </source>
</evidence>
<evidence type="ECO:0000313" key="8">
    <source>
        <dbReference type="EMBL" id="KYH30533.1"/>
    </source>
</evidence>
<dbReference type="GO" id="GO:0005886">
    <property type="term" value="C:plasma membrane"/>
    <property type="evidence" value="ECO:0007669"/>
    <property type="project" value="UniProtKB-SubCell"/>
</dbReference>
<feature type="transmembrane region" description="Helical" evidence="6">
    <location>
        <begin position="43"/>
        <end position="66"/>
    </location>
</feature>
<dbReference type="AlphaFoldDB" id="A0A151ASI0"/>
<evidence type="ECO:0000256" key="3">
    <source>
        <dbReference type="ARBA" id="ARBA00022692"/>
    </source>
</evidence>
<dbReference type="PROSITE" id="PS50850">
    <property type="entry name" value="MFS"/>
    <property type="match status" value="1"/>
</dbReference>
<feature type="transmembrane region" description="Helical" evidence="6">
    <location>
        <begin position="286"/>
        <end position="302"/>
    </location>
</feature>
<keyword evidence="2" id="KW-0813">Transport</keyword>
<name>A0A151ASI0_9CLOT</name>
<feature type="transmembrane region" description="Helical" evidence="6">
    <location>
        <begin position="102"/>
        <end position="125"/>
    </location>
</feature>
<dbReference type="PANTHER" id="PTHR23530:SF1">
    <property type="entry name" value="PERMEASE, MAJOR FACILITATOR SUPERFAMILY-RELATED"/>
    <property type="match status" value="1"/>
</dbReference>